<evidence type="ECO:0000256" key="1">
    <source>
        <dbReference type="SAM" id="Phobius"/>
    </source>
</evidence>
<proteinExistence type="predicted"/>
<dbReference type="OrthoDB" id="129248at2"/>
<protein>
    <submittedName>
        <fullName evidence="2">Uncharacterized protein</fullName>
    </submittedName>
</protein>
<keyword evidence="1" id="KW-1133">Transmembrane helix</keyword>
<evidence type="ECO:0000313" key="2">
    <source>
        <dbReference type="EMBL" id="ABJ82418.1"/>
    </source>
</evidence>
<sequence>MQLAFQIGAYLVGLSLELAIMVVLLRGQWKRYPFVFAYLIGDFLTTVLEVEPSLGYGGGTAAERLSYTKLFWVNEWIMHVLVFLLVISLVYRATAHLRPRRTILLFAIAGTLLFAGVSFLIYFDSHIPMGRWMTPWTRNLNFLAAILDLGLWAALIGARKKDYRLLMISGALGIQFTGVAIGQALRDMSSSPALVTLIGDFMILAYIACSYIWWQAFRMTVPVASGAGTRAASSSAQ</sequence>
<name>Q028Y4_SOLUE</name>
<keyword evidence="1" id="KW-0812">Transmembrane</keyword>
<organism evidence="2">
    <name type="scientific">Solibacter usitatus (strain Ellin6076)</name>
    <dbReference type="NCBI Taxonomy" id="234267"/>
    <lineage>
        <taxon>Bacteria</taxon>
        <taxon>Pseudomonadati</taxon>
        <taxon>Acidobacteriota</taxon>
        <taxon>Terriglobia</taxon>
        <taxon>Bryobacterales</taxon>
        <taxon>Solibacteraceae</taxon>
        <taxon>Candidatus Solibacter</taxon>
    </lineage>
</organism>
<keyword evidence="1" id="KW-0472">Membrane</keyword>
<feature type="transmembrane region" description="Helical" evidence="1">
    <location>
        <begin position="165"/>
        <end position="185"/>
    </location>
</feature>
<dbReference type="KEGG" id="sus:Acid_1425"/>
<gene>
    <name evidence="2" type="ordered locus">Acid_1425</name>
</gene>
<accession>Q028Y4</accession>
<feature type="transmembrane region" description="Helical" evidence="1">
    <location>
        <begin position="191"/>
        <end position="214"/>
    </location>
</feature>
<feature type="transmembrane region" description="Helical" evidence="1">
    <location>
        <begin position="32"/>
        <end position="50"/>
    </location>
</feature>
<dbReference type="AlphaFoldDB" id="Q028Y4"/>
<feature type="transmembrane region" description="Helical" evidence="1">
    <location>
        <begin position="6"/>
        <end position="25"/>
    </location>
</feature>
<feature type="transmembrane region" description="Helical" evidence="1">
    <location>
        <begin position="142"/>
        <end position="158"/>
    </location>
</feature>
<reference evidence="2" key="1">
    <citation type="submission" date="2006-10" db="EMBL/GenBank/DDBJ databases">
        <title>Complete sequence of Solibacter usitatus Ellin6076.</title>
        <authorList>
            <consortium name="US DOE Joint Genome Institute"/>
            <person name="Copeland A."/>
            <person name="Lucas S."/>
            <person name="Lapidus A."/>
            <person name="Barry K."/>
            <person name="Detter J.C."/>
            <person name="Glavina del Rio T."/>
            <person name="Hammon N."/>
            <person name="Israni S."/>
            <person name="Dalin E."/>
            <person name="Tice H."/>
            <person name="Pitluck S."/>
            <person name="Thompson L.S."/>
            <person name="Brettin T."/>
            <person name="Bruce D."/>
            <person name="Han C."/>
            <person name="Tapia R."/>
            <person name="Gilna P."/>
            <person name="Schmutz J."/>
            <person name="Larimer F."/>
            <person name="Land M."/>
            <person name="Hauser L."/>
            <person name="Kyrpides N."/>
            <person name="Mikhailova N."/>
            <person name="Janssen P.H."/>
            <person name="Kuske C.R."/>
            <person name="Richardson P."/>
        </authorList>
    </citation>
    <scope>NUCLEOTIDE SEQUENCE</scope>
    <source>
        <strain evidence="2">Ellin6076</strain>
    </source>
</reference>
<dbReference type="EMBL" id="CP000473">
    <property type="protein sequence ID" value="ABJ82418.1"/>
    <property type="molecule type" value="Genomic_DNA"/>
</dbReference>
<dbReference type="InParanoid" id="Q028Y4"/>
<dbReference type="HOGENOM" id="CLU_1170040_0_0_0"/>
<feature type="transmembrane region" description="Helical" evidence="1">
    <location>
        <begin position="103"/>
        <end position="122"/>
    </location>
</feature>
<feature type="transmembrane region" description="Helical" evidence="1">
    <location>
        <begin position="70"/>
        <end position="91"/>
    </location>
</feature>